<dbReference type="GO" id="GO:0006406">
    <property type="term" value="P:mRNA export from nucleus"/>
    <property type="evidence" value="ECO:0007669"/>
    <property type="project" value="TreeGrafter"/>
</dbReference>
<organism evidence="4">
    <name type="scientific">Theileria annulata</name>
    <dbReference type="NCBI Taxonomy" id="5874"/>
    <lineage>
        <taxon>Eukaryota</taxon>
        <taxon>Sar</taxon>
        <taxon>Alveolata</taxon>
        <taxon>Apicomplexa</taxon>
        <taxon>Aconoidasida</taxon>
        <taxon>Piroplasmida</taxon>
        <taxon>Theileriidae</taxon>
        <taxon>Theileria</taxon>
    </lineage>
</organism>
<reference evidence="4" key="1">
    <citation type="submission" date="2018-07" db="EMBL/GenBank/DDBJ databases">
        <authorList>
            <person name="Quirk P.G."/>
            <person name="Krulwich T.A."/>
        </authorList>
    </citation>
    <scope>NUCLEOTIDE SEQUENCE</scope>
    <source>
        <strain evidence="4">Anand</strain>
    </source>
</reference>
<dbReference type="GO" id="GO:0005737">
    <property type="term" value="C:cytoplasm"/>
    <property type="evidence" value="ECO:0007669"/>
    <property type="project" value="TreeGrafter"/>
</dbReference>
<feature type="domain" description="SAC3/GANP/THP3 conserved" evidence="2">
    <location>
        <begin position="59"/>
        <end position="391"/>
    </location>
</feature>
<dbReference type="GO" id="GO:0070390">
    <property type="term" value="C:transcription export complex 2"/>
    <property type="evidence" value="ECO:0007669"/>
    <property type="project" value="TreeGrafter"/>
</dbReference>
<evidence type="ECO:0000256" key="1">
    <source>
        <dbReference type="SAM" id="MobiDB-lite"/>
    </source>
</evidence>
<dbReference type="VEuPathDB" id="PiroplasmaDB:TA10145"/>
<dbReference type="InterPro" id="IPR005062">
    <property type="entry name" value="SAC3/GANP/THP3_conserved"/>
</dbReference>
<dbReference type="PANTHER" id="PTHR12436">
    <property type="entry name" value="80 KDA MCM3-ASSOCIATED PROTEIN"/>
    <property type="match status" value="1"/>
</dbReference>
<name>A0A3B0N0G0_THEAN</name>
<dbReference type="Pfam" id="PF03399">
    <property type="entry name" value="SAC3_GANP"/>
    <property type="match status" value="1"/>
</dbReference>
<dbReference type="PANTHER" id="PTHR12436:SF3">
    <property type="entry name" value="GERMINAL-CENTER ASSOCIATED NUCLEAR PROTEIN"/>
    <property type="match status" value="1"/>
</dbReference>
<dbReference type="EMBL" id="UIVT01000004">
    <property type="protein sequence ID" value="SVP94854.1"/>
    <property type="molecule type" value="Genomic_DNA"/>
</dbReference>
<sequence length="1316" mass="151352">MYNEPPDYLSVQTGQAWDNPLLMPLDNSQLLYILLNFQDSNSFLTNDNSKSFIGRNHGMCSEKEYNQKVQMNTANDLERDASRNVNPKLTLKSFQRSDAFRTFKPEDVRPAFWCRRTIYYSLSHFVDADINRKPYLMDKPFGYIDVYNFLRDRLRSIWQDLTVQRCTKHRGYIESFEISIRFLIYSNELLSQNDEYDEKQNLVLLNTCLDKLMNGYDDVRASLGRVHGANALGDGKGLNLDNRLYNLVLSTLTYMSPHEAEFWSYRLLLLIPQILTPGSSATFCDTCQRMPVEIKRHPLVKYSISSCLAAVSGNVYLYFKLMNNPKCHPLQAALMNRFSSCVRIRFLFNISNFKLVKDSVNPLNYDTLTQLLGYEDLNGAVELLQRYNVNASNVTKGSDLVELEKVDMEKLIHDNSYLSKVCGKVQTTSRVVLGKFSGYKYRQLIMDPDFRAPFITPQDIPTTIQYSLEEKNERDFKAPDLTTTVNIPKSEYNEPSQPDNINRVAEQLKSPEYVPDVYKPAPVEEKNLYGEKIRLKLMELRKLNMVKLELNNSSPNLSFDQINSRQLNSILNFFYNNTDNSVRKVKSSKGIASNQKDNNINILVSSKKRQKTGEKTNGTQKLSKPNETNYGHVKSNEIYLSIEGSKLYLENEYNKVKSQYNFSKYNNMCNECDERVKIRIYKFLSQSVTKSNKELGRKLYRLLCKLSKLSHRFLKNKGNFKTLVKNFKLISSKNFYKIDPKSFKSHFKKFFIPLMSKAPGQILNILLKMINAVTSIKEQEVPMNSIFKEIMEVFSNEVNTIVNKTYEGMAEVVENSIVEYDPGVWGNGVLLHISLFNLYTPDQSSNGLGEGVGDGIANFKNNIQDYFNNNYSIHHKQDIVNLLTNNTKTVNNYENTGRRFEVVEGRDVMSQRLLVNKVEYRNNTMKNSVNIPIALNISFNAKDAVFLKEICLSNCLSNRYMESSGMYRINPHVVLFSCTKPISINNNNYIYNLFNGIDTGKRLQFGDKLSIIDSLTILSYLANLQDFSTKIVVCYRLNIAKLDMLLLHKLMSGSKNSFCTHRSGNHANLINKLINNVNKELLSSLIEQGVVHNTPNAIRQSINFCCTGFEYRTSLNNYTHYNTPNYNINGNNNINKDIKGIKGTQELLVARLLYEGDLRNVLIRVCKEVVRSGSVRLMQNPVELPNLSKLLLDIIKAENYINEVLLNPQGLLSNSLQKVINCIILKFPEELWSLYDGVGDKLECYSKNSLITLLMNLKDRIRCTPLPRVNNNSPRSMESKNTVLERYIDSVIECYRIEGYKVPYIIAHFLKNIKSV</sequence>
<feature type="compositionally biased region" description="Polar residues" evidence="1">
    <location>
        <begin position="615"/>
        <end position="628"/>
    </location>
</feature>
<accession>A0A3B0N0G0</accession>
<dbReference type="InterPro" id="IPR045107">
    <property type="entry name" value="SAC3/GANP/THP3"/>
</dbReference>
<feature type="region of interest" description="Disordered" evidence="1">
    <location>
        <begin position="605"/>
        <end position="628"/>
    </location>
</feature>
<dbReference type="Gene3D" id="1.25.40.990">
    <property type="match status" value="1"/>
</dbReference>
<gene>
    <name evidence="3" type="ORF">TAT_000367500</name>
    <name evidence="4" type="ORF">TAV_000367500</name>
</gene>
<proteinExistence type="predicted"/>
<evidence type="ECO:0000313" key="3">
    <source>
        <dbReference type="EMBL" id="SVP94854.1"/>
    </source>
</evidence>
<protein>
    <submittedName>
        <fullName evidence="4">SAC3/GANP/Nin1/mts3/eIF-3 p25 family, putative</fullName>
    </submittedName>
</protein>
<evidence type="ECO:0000313" key="4">
    <source>
        <dbReference type="EMBL" id="SVP95514.1"/>
    </source>
</evidence>
<dbReference type="EMBL" id="UIVS01000004">
    <property type="protein sequence ID" value="SVP95514.1"/>
    <property type="molecule type" value="Genomic_DNA"/>
</dbReference>
<evidence type="ECO:0000259" key="2">
    <source>
        <dbReference type="Pfam" id="PF03399"/>
    </source>
</evidence>